<accession>A0AAW2U0F8</accession>
<feature type="coiled-coil region" evidence="1">
    <location>
        <begin position="60"/>
        <end position="115"/>
    </location>
</feature>
<proteinExistence type="predicted"/>
<comment type="caution">
    <text evidence="2">The sequence shown here is derived from an EMBL/GenBank/DDBJ whole genome shotgun (WGS) entry which is preliminary data.</text>
</comment>
<reference evidence="2" key="2">
    <citation type="journal article" date="2024" name="Plant">
        <title>Genomic evolution and insights into agronomic trait innovations of Sesamum species.</title>
        <authorList>
            <person name="Miao H."/>
            <person name="Wang L."/>
            <person name="Qu L."/>
            <person name="Liu H."/>
            <person name="Sun Y."/>
            <person name="Le M."/>
            <person name="Wang Q."/>
            <person name="Wei S."/>
            <person name="Zheng Y."/>
            <person name="Lin W."/>
            <person name="Duan Y."/>
            <person name="Cao H."/>
            <person name="Xiong S."/>
            <person name="Wang X."/>
            <person name="Wei L."/>
            <person name="Li C."/>
            <person name="Ma Q."/>
            <person name="Ju M."/>
            <person name="Zhao R."/>
            <person name="Li G."/>
            <person name="Mu C."/>
            <person name="Tian Q."/>
            <person name="Mei H."/>
            <person name="Zhang T."/>
            <person name="Gao T."/>
            <person name="Zhang H."/>
        </authorList>
    </citation>
    <scope>NUCLEOTIDE SEQUENCE</scope>
    <source>
        <strain evidence="2">KEN1</strain>
    </source>
</reference>
<gene>
    <name evidence="2" type="ORF">Slati_3661700</name>
</gene>
<dbReference type="EMBL" id="JACGWN010000013">
    <property type="protein sequence ID" value="KAL0410720.1"/>
    <property type="molecule type" value="Genomic_DNA"/>
</dbReference>
<evidence type="ECO:0000313" key="2">
    <source>
        <dbReference type="EMBL" id="KAL0410720.1"/>
    </source>
</evidence>
<dbReference type="AlphaFoldDB" id="A0AAW2U0F8"/>
<sequence>MGPLPRRETAHVFPILGRPRLDADPSASQRKFICQTAALRGEILSRPPRKSAQTQGDVHKRKLEDRVERLLEEVTKLKDSRKEVVGRYQQAKREVKNLQREVKTLKEDHAEELQMMADQVHKEFPDTDEGKNFLSACWASRLAAYKKSEDYKQDGFGSWTVPAICFRGLPSVVPGPGLSPNWGGPVVS</sequence>
<organism evidence="2">
    <name type="scientific">Sesamum latifolium</name>
    <dbReference type="NCBI Taxonomy" id="2727402"/>
    <lineage>
        <taxon>Eukaryota</taxon>
        <taxon>Viridiplantae</taxon>
        <taxon>Streptophyta</taxon>
        <taxon>Embryophyta</taxon>
        <taxon>Tracheophyta</taxon>
        <taxon>Spermatophyta</taxon>
        <taxon>Magnoliopsida</taxon>
        <taxon>eudicotyledons</taxon>
        <taxon>Gunneridae</taxon>
        <taxon>Pentapetalae</taxon>
        <taxon>asterids</taxon>
        <taxon>lamiids</taxon>
        <taxon>Lamiales</taxon>
        <taxon>Pedaliaceae</taxon>
        <taxon>Sesamum</taxon>
    </lineage>
</organism>
<protein>
    <submittedName>
        <fullName evidence="2">Uncharacterized protein</fullName>
    </submittedName>
</protein>
<evidence type="ECO:0000256" key="1">
    <source>
        <dbReference type="SAM" id="Coils"/>
    </source>
</evidence>
<reference evidence="2" key="1">
    <citation type="submission" date="2020-06" db="EMBL/GenBank/DDBJ databases">
        <authorList>
            <person name="Li T."/>
            <person name="Hu X."/>
            <person name="Zhang T."/>
            <person name="Song X."/>
            <person name="Zhang H."/>
            <person name="Dai N."/>
            <person name="Sheng W."/>
            <person name="Hou X."/>
            <person name="Wei L."/>
        </authorList>
    </citation>
    <scope>NUCLEOTIDE SEQUENCE</scope>
    <source>
        <strain evidence="2">KEN1</strain>
        <tissue evidence="2">Leaf</tissue>
    </source>
</reference>
<name>A0AAW2U0F8_9LAMI</name>
<keyword evidence="1" id="KW-0175">Coiled coil</keyword>